<gene>
    <name evidence="1" type="ORF">K3G42_007872</name>
</gene>
<keyword evidence="2" id="KW-1185">Reference proteome</keyword>
<dbReference type="Proteomes" id="UP000827872">
    <property type="component" value="Linkage Group LG15"/>
</dbReference>
<accession>A0ACB8EUN1</accession>
<protein>
    <submittedName>
        <fullName evidence="1">Uncharacterized protein</fullName>
    </submittedName>
</protein>
<sequence>MAGSGLLVPRRREDWWLTSSGVGLDYRPPLPFPPPFARSTIHEPLPPASQKIWQDEVIPRLATTKQLAHSPKTLGGALAQPRHSVAALHWTVHYNKDLREKLQQRAWRFPLTMANQQSEMRDRYPGWPNLPHYPAFHAGPQPFGLAAHHTEGASKSIVPSTRNEELAGTPFYIRDKAVLRLNDPYVSITAQDFRPFTQ</sequence>
<organism evidence="1 2">
    <name type="scientific">Sphaerodactylus townsendi</name>
    <dbReference type="NCBI Taxonomy" id="933632"/>
    <lineage>
        <taxon>Eukaryota</taxon>
        <taxon>Metazoa</taxon>
        <taxon>Chordata</taxon>
        <taxon>Craniata</taxon>
        <taxon>Vertebrata</taxon>
        <taxon>Euteleostomi</taxon>
        <taxon>Lepidosauria</taxon>
        <taxon>Squamata</taxon>
        <taxon>Bifurcata</taxon>
        <taxon>Gekkota</taxon>
        <taxon>Sphaerodactylidae</taxon>
        <taxon>Sphaerodactylus</taxon>
    </lineage>
</organism>
<evidence type="ECO:0000313" key="1">
    <source>
        <dbReference type="EMBL" id="KAH7996562.1"/>
    </source>
</evidence>
<evidence type="ECO:0000313" key="2">
    <source>
        <dbReference type="Proteomes" id="UP000827872"/>
    </source>
</evidence>
<dbReference type="EMBL" id="CM037628">
    <property type="protein sequence ID" value="KAH7996562.1"/>
    <property type="molecule type" value="Genomic_DNA"/>
</dbReference>
<reference evidence="1" key="1">
    <citation type="submission" date="2021-08" db="EMBL/GenBank/DDBJ databases">
        <title>The first chromosome-level gecko genome reveals the dynamic sex chromosomes of Neotropical dwarf geckos (Sphaerodactylidae: Sphaerodactylus).</title>
        <authorList>
            <person name="Pinto B.J."/>
            <person name="Keating S.E."/>
            <person name="Gamble T."/>
        </authorList>
    </citation>
    <scope>NUCLEOTIDE SEQUENCE</scope>
    <source>
        <strain evidence="1">TG3544</strain>
    </source>
</reference>
<name>A0ACB8EUN1_9SAUR</name>
<proteinExistence type="predicted"/>
<comment type="caution">
    <text evidence="1">The sequence shown here is derived from an EMBL/GenBank/DDBJ whole genome shotgun (WGS) entry which is preliminary data.</text>
</comment>